<evidence type="ECO:0000313" key="6">
    <source>
        <dbReference type="EMBL" id="CAI9591067.1"/>
    </source>
</evidence>
<feature type="compositionally biased region" description="Basic and acidic residues" evidence="4">
    <location>
        <begin position="1"/>
        <end position="10"/>
    </location>
</feature>
<dbReference type="EMBL" id="CATNWA010016237">
    <property type="protein sequence ID" value="CAI9591067.1"/>
    <property type="molecule type" value="Genomic_DNA"/>
</dbReference>
<dbReference type="SUPFAM" id="SSF55729">
    <property type="entry name" value="Acyl-CoA N-acyltransferases (Nat)"/>
    <property type="match status" value="1"/>
</dbReference>
<comment type="caution">
    <text evidence="6">The sequence shown here is derived from an EMBL/GenBank/DDBJ whole genome shotgun (WGS) entry which is preliminary data.</text>
</comment>
<keyword evidence="2" id="KW-0808">Transferase</keyword>
<feature type="domain" description="N-acetyltransferase" evidence="5">
    <location>
        <begin position="104"/>
        <end position="254"/>
    </location>
</feature>
<organism evidence="6 7">
    <name type="scientific">Staurois parvus</name>
    <dbReference type="NCBI Taxonomy" id="386267"/>
    <lineage>
        <taxon>Eukaryota</taxon>
        <taxon>Metazoa</taxon>
        <taxon>Chordata</taxon>
        <taxon>Craniata</taxon>
        <taxon>Vertebrata</taxon>
        <taxon>Euteleostomi</taxon>
        <taxon>Amphibia</taxon>
        <taxon>Batrachia</taxon>
        <taxon>Anura</taxon>
        <taxon>Neobatrachia</taxon>
        <taxon>Ranoidea</taxon>
        <taxon>Ranidae</taxon>
        <taxon>Staurois</taxon>
    </lineage>
</organism>
<dbReference type="InterPro" id="IPR051016">
    <property type="entry name" value="Diverse_Substrate_AcTransf"/>
</dbReference>
<feature type="region of interest" description="Disordered" evidence="4">
    <location>
        <begin position="1"/>
        <end position="21"/>
    </location>
</feature>
<dbReference type="PANTHER" id="PTHR10545">
    <property type="entry name" value="DIAMINE N-ACETYLTRANSFERASE"/>
    <property type="match status" value="1"/>
</dbReference>
<dbReference type="Pfam" id="PF00583">
    <property type="entry name" value="Acetyltransf_1"/>
    <property type="match status" value="1"/>
</dbReference>
<dbReference type="Proteomes" id="UP001162483">
    <property type="component" value="Unassembled WGS sequence"/>
</dbReference>
<dbReference type="PROSITE" id="PS51186">
    <property type="entry name" value="GNAT"/>
    <property type="match status" value="1"/>
</dbReference>
<proteinExistence type="inferred from homology"/>
<dbReference type="InterPro" id="IPR016181">
    <property type="entry name" value="Acyl_CoA_acyltransferase"/>
</dbReference>
<name>A0ABN9F5K4_9NEOB</name>
<gene>
    <name evidence="6" type="ORF">SPARVUS_LOCUS11141803</name>
</gene>
<keyword evidence="7" id="KW-1185">Reference proteome</keyword>
<evidence type="ECO:0000256" key="3">
    <source>
        <dbReference type="ARBA" id="ARBA00023315"/>
    </source>
</evidence>
<dbReference type="PANTHER" id="PTHR10545:SF51">
    <property type="entry name" value="THIALYSINE N-EPSILON-ACETYLTRANSFERASE"/>
    <property type="match status" value="1"/>
</dbReference>
<evidence type="ECO:0000256" key="2">
    <source>
        <dbReference type="ARBA" id="ARBA00022679"/>
    </source>
</evidence>
<evidence type="ECO:0000256" key="1">
    <source>
        <dbReference type="ARBA" id="ARBA00008694"/>
    </source>
</evidence>
<comment type="similarity">
    <text evidence="1">Belongs to the acetyltransferase family.</text>
</comment>
<dbReference type="Gene3D" id="3.40.630.30">
    <property type="match status" value="1"/>
</dbReference>
<sequence>MSARVIRDPVKSIQAGRGEPSTNLPLLGGRIRMGSANNAAGGRMDPRDTNIPRQKQHSLFTGSREAQSATVIGRLGGRRAPVSAKPYASISFASLQSRLCTPLYFMSRLISCWHPYLPISVYLFFFLSTGLRRDGFEEPSPLFRCLVVEEEDEQKRAEGLRLVGYTLSHYIYTAFWGRSLYLENIYVMPQYRGKGIGSKLMMATAELCRSLGCACLLLFVHNWNQPAISFYQSCVGRDMSEEEGWHTIRFLPNDLQEMLSKNSKRAADPGLL</sequence>
<dbReference type="InterPro" id="IPR000182">
    <property type="entry name" value="GNAT_dom"/>
</dbReference>
<dbReference type="CDD" id="cd04301">
    <property type="entry name" value="NAT_SF"/>
    <property type="match status" value="1"/>
</dbReference>
<accession>A0ABN9F5K4</accession>
<reference evidence="6" key="1">
    <citation type="submission" date="2023-05" db="EMBL/GenBank/DDBJ databases">
        <authorList>
            <person name="Stuckert A."/>
        </authorList>
    </citation>
    <scope>NUCLEOTIDE SEQUENCE</scope>
</reference>
<protein>
    <recommendedName>
        <fullName evidence="5">N-acetyltransferase domain-containing protein</fullName>
    </recommendedName>
</protein>
<evidence type="ECO:0000259" key="5">
    <source>
        <dbReference type="PROSITE" id="PS51186"/>
    </source>
</evidence>
<evidence type="ECO:0000256" key="4">
    <source>
        <dbReference type="SAM" id="MobiDB-lite"/>
    </source>
</evidence>
<keyword evidence="3" id="KW-0012">Acyltransferase</keyword>
<evidence type="ECO:0000313" key="7">
    <source>
        <dbReference type="Proteomes" id="UP001162483"/>
    </source>
</evidence>